<keyword evidence="2" id="KW-0677">Repeat</keyword>
<evidence type="ECO:0000256" key="2">
    <source>
        <dbReference type="ARBA" id="ARBA00022737"/>
    </source>
</evidence>
<protein>
    <recommendedName>
        <fullName evidence="5">RABEPK</fullName>
    </recommendedName>
</protein>
<keyword evidence="4" id="KW-1185">Reference proteome</keyword>
<dbReference type="Pfam" id="PF24681">
    <property type="entry name" value="Kelch_KLHDC2_KLHL20_DRC7"/>
    <property type="match status" value="2"/>
</dbReference>
<dbReference type="SUPFAM" id="SSF117281">
    <property type="entry name" value="Kelch motif"/>
    <property type="match status" value="2"/>
</dbReference>
<sequence>MYEHLNYGNETSQNVSYTESLPNSMNITWKYAEKTNAFPAREGQCCCGHEKTLFVFGGVLHLQSEIEPHESNDLLALDTGSMKWEKIEVKGTVPSPRATASLVAVGKKLYLFGGLSHMSGWFDVMHEYDIENKTWSEIQTTGTPPAQRDKVGGVAIGTNIYYFGGFGPKSAEADLDIYDSEEEGEDELPDGSASFGWFNDLFVFDTVSRKWSQPMQKNLGGPTPRAAHGMCAVGTDLVIFGGRDTQCRRNDLHIFSTDTWKWKDCKVKGRHPEPRSFHSTTAIGKRVVVMGGRGEKNQHFADLHIFDTETMEWLQPKATGDLPKGRGQHSAGVVDDKLVLFGGTTDFNPEIMQCQTFYNDTYVANIGDFMKGECTKSTNGHAESSS</sequence>
<dbReference type="PANTHER" id="PTHR46093">
    <property type="entry name" value="ACYL-COA-BINDING DOMAIN-CONTAINING PROTEIN 5"/>
    <property type="match status" value="1"/>
</dbReference>
<keyword evidence="1" id="KW-0880">Kelch repeat</keyword>
<dbReference type="Proteomes" id="UP000507470">
    <property type="component" value="Unassembled WGS sequence"/>
</dbReference>
<gene>
    <name evidence="3" type="ORF">MCOR_35384</name>
</gene>
<dbReference type="EMBL" id="CACVKT020006393">
    <property type="protein sequence ID" value="CAC5401287.1"/>
    <property type="molecule type" value="Genomic_DNA"/>
</dbReference>
<evidence type="ECO:0000313" key="3">
    <source>
        <dbReference type="EMBL" id="CAC5401287.1"/>
    </source>
</evidence>
<dbReference type="Gene3D" id="2.120.10.80">
    <property type="entry name" value="Kelch-type beta propeller"/>
    <property type="match status" value="2"/>
</dbReference>
<proteinExistence type="predicted"/>
<accession>A0A6J8D0X6</accession>
<reference evidence="3 4" key="1">
    <citation type="submission" date="2020-06" db="EMBL/GenBank/DDBJ databases">
        <authorList>
            <person name="Li R."/>
            <person name="Bekaert M."/>
        </authorList>
    </citation>
    <scope>NUCLEOTIDE SEQUENCE [LARGE SCALE GENOMIC DNA]</scope>
    <source>
        <strain evidence="4">wild</strain>
    </source>
</reference>
<evidence type="ECO:0008006" key="5">
    <source>
        <dbReference type="Google" id="ProtNLM"/>
    </source>
</evidence>
<dbReference type="AlphaFoldDB" id="A0A6J8D0X6"/>
<organism evidence="3 4">
    <name type="scientific">Mytilus coruscus</name>
    <name type="common">Sea mussel</name>
    <dbReference type="NCBI Taxonomy" id="42192"/>
    <lineage>
        <taxon>Eukaryota</taxon>
        <taxon>Metazoa</taxon>
        <taxon>Spiralia</taxon>
        <taxon>Lophotrochozoa</taxon>
        <taxon>Mollusca</taxon>
        <taxon>Bivalvia</taxon>
        <taxon>Autobranchia</taxon>
        <taxon>Pteriomorphia</taxon>
        <taxon>Mytilida</taxon>
        <taxon>Mytiloidea</taxon>
        <taxon>Mytilidae</taxon>
        <taxon>Mytilinae</taxon>
        <taxon>Mytilus</taxon>
    </lineage>
</organism>
<dbReference type="OrthoDB" id="10251809at2759"/>
<dbReference type="InterPro" id="IPR015915">
    <property type="entry name" value="Kelch-typ_b-propeller"/>
</dbReference>
<evidence type="ECO:0000313" key="4">
    <source>
        <dbReference type="Proteomes" id="UP000507470"/>
    </source>
</evidence>
<dbReference type="PANTHER" id="PTHR46093:SF18">
    <property type="entry name" value="FIBRONECTIN TYPE-III DOMAIN-CONTAINING PROTEIN"/>
    <property type="match status" value="1"/>
</dbReference>
<evidence type="ECO:0000256" key="1">
    <source>
        <dbReference type="ARBA" id="ARBA00022441"/>
    </source>
</evidence>
<name>A0A6J8D0X6_MYTCO</name>